<dbReference type="Pfam" id="PF08268">
    <property type="entry name" value="FBA_3"/>
    <property type="match status" value="1"/>
</dbReference>
<sequence>MLHRLTPSCYRDRSEAPLQPMDSQSLLLNMKIFLNDVFISVLPFDGRQRITPEKNFYFDHPESEPSCPFGIIDIDRDLTPSAPDYGTQHICGYGRPSSCHGLICMQDSANYFEDSNTVVVLNPLINEFKSIDCYPIRCLLSDASCTSLVCAGFGFDPVSKDYKVLMDVDNSFSTEYNPDDPRYVVCSLKTGSWRPVSNYPQPPLDDTPRWYSIERNSIYIDGISYSLACDNNLRSLFGIVSFNFATEEFSWSRWRHVNDECFWPNGYCLVEYEGLLGCVLFHDVEGMTKFHLLVRENESWAQVTSFRVPGADRPVACLGKDKWFFRGKKNELLFFDPTAVDPKPVCIYDLHQYAEIIPFVESTIWPYATRNKPDDGQSCAN</sequence>
<accession>A0A9N7NL31</accession>
<reference evidence="2" key="1">
    <citation type="submission" date="2019-12" db="EMBL/GenBank/DDBJ databases">
        <authorList>
            <person name="Scholes J."/>
        </authorList>
    </citation>
    <scope>NUCLEOTIDE SEQUENCE</scope>
</reference>
<name>A0A9N7NL31_STRHE</name>
<gene>
    <name evidence="2" type="ORF">SHERM_00193</name>
</gene>
<organism evidence="2 3">
    <name type="scientific">Striga hermonthica</name>
    <name type="common">Purple witchweed</name>
    <name type="synonym">Buchnera hermonthica</name>
    <dbReference type="NCBI Taxonomy" id="68872"/>
    <lineage>
        <taxon>Eukaryota</taxon>
        <taxon>Viridiplantae</taxon>
        <taxon>Streptophyta</taxon>
        <taxon>Embryophyta</taxon>
        <taxon>Tracheophyta</taxon>
        <taxon>Spermatophyta</taxon>
        <taxon>Magnoliopsida</taxon>
        <taxon>eudicotyledons</taxon>
        <taxon>Gunneridae</taxon>
        <taxon>Pentapetalae</taxon>
        <taxon>asterids</taxon>
        <taxon>lamiids</taxon>
        <taxon>Lamiales</taxon>
        <taxon>Orobanchaceae</taxon>
        <taxon>Buchnereae</taxon>
        <taxon>Striga</taxon>
    </lineage>
</organism>
<dbReference type="PANTHER" id="PTHR31111:SF125">
    <property type="entry name" value="F-BOX PROTEIN CPR30-LIKE"/>
    <property type="match status" value="1"/>
</dbReference>
<dbReference type="PANTHER" id="PTHR31111">
    <property type="entry name" value="BNAA05G37150D PROTEIN-RELATED"/>
    <property type="match status" value="1"/>
</dbReference>
<dbReference type="Proteomes" id="UP001153555">
    <property type="component" value="Unassembled WGS sequence"/>
</dbReference>
<dbReference type="InterPro" id="IPR013187">
    <property type="entry name" value="F-box-assoc_dom_typ3"/>
</dbReference>
<keyword evidence="3" id="KW-1185">Reference proteome</keyword>
<comment type="caution">
    <text evidence="2">The sequence shown here is derived from an EMBL/GenBank/DDBJ whole genome shotgun (WGS) entry which is preliminary data.</text>
</comment>
<dbReference type="EMBL" id="CACSLK010030614">
    <property type="protein sequence ID" value="CAA0837798.1"/>
    <property type="molecule type" value="Genomic_DNA"/>
</dbReference>
<evidence type="ECO:0000259" key="1">
    <source>
        <dbReference type="Pfam" id="PF08268"/>
    </source>
</evidence>
<protein>
    <submittedName>
        <fullName evidence="2">F-box associated ubiquitination effector family protein</fullName>
    </submittedName>
</protein>
<proteinExistence type="predicted"/>
<evidence type="ECO:0000313" key="2">
    <source>
        <dbReference type="EMBL" id="CAA0837798.1"/>
    </source>
</evidence>
<dbReference type="InterPro" id="IPR017451">
    <property type="entry name" value="F-box-assoc_interact_dom"/>
</dbReference>
<feature type="domain" description="F-box associated beta-propeller type 3" evidence="1">
    <location>
        <begin position="91"/>
        <end position="303"/>
    </location>
</feature>
<dbReference type="NCBIfam" id="TIGR01640">
    <property type="entry name" value="F_box_assoc_1"/>
    <property type="match status" value="1"/>
</dbReference>
<dbReference type="AlphaFoldDB" id="A0A9N7NL31"/>
<evidence type="ECO:0000313" key="3">
    <source>
        <dbReference type="Proteomes" id="UP001153555"/>
    </source>
</evidence>
<dbReference type="OrthoDB" id="913353at2759"/>